<organism evidence="1 2">
    <name type="scientific">Raphanus sativus</name>
    <name type="common">Radish</name>
    <name type="synonym">Raphanus raphanistrum var. sativus</name>
    <dbReference type="NCBI Taxonomy" id="3726"/>
    <lineage>
        <taxon>Eukaryota</taxon>
        <taxon>Viridiplantae</taxon>
        <taxon>Streptophyta</taxon>
        <taxon>Embryophyta</taxon>
        <taxon>Tracheophyta</taxon>
        <taxon>Spermatophyta</taxon>
        <taxon>Magnoliopsida</taxon>
        <taxon>eudicotyledons</taxon>
        <taxon>Gunneridae</taxon>
        <taxon>Pentapetalae</taxon>
        <taxon>rosids</taxon>
        <taxon>malvids</taxon>
        <taxon>Brassicales</taxon>
        <taxon>Brassicaceae</taxon>
        <taxon>Brassiceae</taxon>
        <taxon>Raphanus</taxon>
    </lineage>
</organism>
<name>A0A9W3DUA4_RAPSA</name>
<dbReference type="Proteomes" id="UP000504610">
    <property type="component" value="Chromosome 5"/>
</dbReference>
<accession>A0A9W3DUA4</accession>
<sequence>MASQYRFVRTGSCLESLNFASVVICRFMGSQYKRHSSGGFPMRKQDVGVGFFLSKIYLRSHLSLHPALRTAGRGSEAVLPGRGEGELVLGLGLGLSKRWFRTGETGLFLLLMY</sequence>
<evidence type="ECO:0000313" key="1">
    <source>
        <dbReference type="Proteomes" id="UP000504610"/>
    </source>
</evidence>
<evidence type="ECO:0000313" key="2">
    <source>
        <dbReference type="RefSeq" id="XP_056867405.1"/>
    </source>
</evidence>
<protein>
    <submittedName>
        <fullName evidence="2">Uncharacterized protein LOC108860768</fullName>
    </submittedName>
</protein>
<dbReference type="KEGG" id="rsz:108860768"/>
<reference evidence="2" key="2">
    <citation type="submission" date="2025-08" db="UniProtKB">
        <authorList>
            <consortium name="RefSeq"/>
        </authorList>
    </citation>
    <scope>IDENTIFICATION</scope>
    <source>
        <tissue evidence="2">Leaf</tissue>
    </source>
</reference>
<reference evidence="1" key="1">
    <citation type="journal article" date="2019" name="Database">
        <title>The radish genome database (RadishGD): an integrated information resource for radish genomics.</title>
        <authorList>
            <person name="Yu H.J."/>
            <person name="Baek S."/>
            <person name="Lee Y.J."/>
            <person name="Cho A."/>
            <person name="Mun J.H."/>
        </authorList>
    </citation>
    <scope>NUCLEOTIDE SEQUENCE [LARGE SCALE GENOMIC DNA]</scope>
    <source>
        <strain evidence="1">cv. WK10039</strain>
    </source>
</reference>
<proteinExistence type="predicted"/>
<dbReference type="GeneID" id="108860768"/>
<dbReference type="AlphaFoldDB" id="A0A9W3DUA4"/>
<keyword evidence="1" id="KW-1185">Reference proteome</keyword>
<dbReference type="RefSeq" id="XP_056867405.1">
    <property type="nucleotide sequence ID" value="XM_057011425.1"/>
</dbReference>
<gene>
    <name evidence="2" type="primary">LOC108860768</name>
</gene>